<dbReference type="Pfam" id="PF00300">
    <property type="entry name" value="His_Phos_1"/>
    <property type="match status" value="1"/>
</dbReference>
<dbReference type="InterPro" id="IPR038186">
    <property type="entry name" value="CHAD_dom_sf"/>
</dbReference>
<dbReference type="PROSITE" id="PS51708">
    <property type="entry name" value="CHAD"/>
    <property type="match status" value="1"/>
</dbReference>
<dbReference type="Proteomes" id="UP000239896">
    <property type="component" value="Unassembled WGS sequence"/>
</dbReference>
<reference evidence="2 3" key="1">
    <citation type="submission" date="2018-03" db="EMBL/GenBank/DDBJ databases">
        <title>Comparative analysis of microorganisms from saline springs in Andes Mountain Range, Colombia.</title>
        <authorList>
            <person name="Rubin E."/>
        </authorList>
    </citation>
    <scope>NUCLEOTIDE SEQUENCE [LARGE SCALE GENOMIC DNA]</scope>
    <source>
        <strain evidence="2 3">USBA 854</strain>
    </source>
</reference>
<gene>
    <name evidence="2" type="ORF">BCL64_108135</name>
</gene>
<feature type="domain" description="CHAD" evidence="1">
    <location>
        <begin position="191"/>
        <end position="466"/>
    </location>
</feature>
<sequence length="471" mass="53200">MKAIVGEAPMKELYLLRHAKASRASSGMEDCHRPLSRRGRRQVAAMAGPLQRLGALDGEIHVSTSTRTRQTLLGIAEQLPDLSLDSRARYTEALHTFDWKALRRWLMARPPDCDRVMLIGHNPALIGLAHWLCRQAAAELPTGGLLGLSLPVESWQDLRKHRVERVFRLTPSEASQTLFRKQAPRATDLDRARPDKRLLGLLTHQYRMVRALEPGVIAGFDPEFLHQYRVNLRRSRAIGESVRAIIGVPGLGKVLKRLKHRARATSDLRDLDVFLEALDQQPASLSEQARKRLQDWLEHQVRERHAALCHAMAQPGYARDMARWRHFLSDKGFRQALGAVTPEQVEAVLAERTLQHDADLAALADDSPDTSLHELRKTIKRIRYLAELEPRRHRAFLAGLKHRQTLLGEFQDLCTQQAWIRACIVSMPAAGPSAGARKECLDWLDCLEARKAELHQSVMALDPLQEAPPLP</sequence>
<dbReference type="Pfam" id="PF05235">
    <property type="entry name" value="CHAD"/>
    <property type="match status" value="1"/>
</dbReference>
<dbReference type="AlphaFoldDB" id="A0A2T0VM78"/>
<dbReference type="InterPro" id="IPR007899">
    <property type="entry name" value="CHAD_dom"/>
</dbReference>
<evidence type="ECO:0000259" key="1">
    <source>
        <dbReference type="PROSITE" id="PS51708"/>
    </source>
</evidence>
<dbReference type="SUPFAM" id="SSF53254">
    <property type="entry name" value="Phosphoglycerate mutase-like"/>
    <property type="match status" value="1"/>
</dbReference>
<dbReference type="InterPro" id="IPR029033">
    <property type="entry name" value="His_PPase_superfam"/>
</dbReference>
<evidence type="ECO:0000313" key="2">
    <source>
        <dbReference type="EMBL" id="PRY71374.1"/>
    </source>
</evidence>
<comment type="caution">
    <text evidence="2">The sequence shown here is derived from an EMBL/GenBank/DDBJ whole genome shotgun (WGS) entry which is preliminary data.</text>
</comment>
<dbReference type="Gene3D" id="3.40.50.1240">
    <property type="entry name" value="Phosphoglycerate mutase-like"/>
    <property type="match status" value="1"/>
</dbReference>
<dbReference type="PANTHER" id="PTHR39339">
    <property type="entry name" value="SLR1444 PROTEIN"/>
    <property type="match status" value="1"/>
</dbReference>
<dbReference type="CDD" id="cd07067">
    <property type="entry name" value="HP_PGM_like"/>
    <property type="match status" value="1"/>
</dbReference>
<organism evidence="2 3">
    <name type="scientific">Halomonas ventosae</name>
    <dbReference type="NCBI Taxonomy" id="229007"/>
    <lineage>
        <taxon>Bacteria</taxon>
        <taxon>Pseudomonadati</taxon>
        <taxon>Pseudomonadota</taxon>
        <taxon>Gammaproteobacteria</taxon>
        <taxon>Oceanospirillales</taxon>
        <taxon>Halomonadaceae</taxon>
        <taxon>Halomonas</taxon>
    </lineage>
</organism>
<protein>
    <submittedName>
        <fullName evidence="2">Phosphohistidine phosphatase</fullName>
    </submittedName>
</protein>
<dbReference type="InterPro" id="IPR013078">
    <property type="entry name" value="His_Pase_superF_clade-1"/>
</dbReference>
<accession>A0A2T0VM78</accession>
<dbReference type="EMBL" id="PVTM01000008">
    <property type="protein sequence ID" value="PRY71374.1"/>
    <property type="molecule type" value="Genomic_DNA"/>
</dbReference>
<dbReference type="SMART" id="SM00855">
    <property type="entry name" value="PGAM"/>
    <property type="match status" value="1"/>
</dbReference>
<dbReference type="PANTHER" id="PTHR39339:SF1">
    <property type="entry name" value="CHAD DOMAIN-CONTAINING PROTEIN"/>
    <property type="match status" value="1"/>
</dbReference>
<proteinExistence type="predicted"/>
<keyword evidence="3" id="KW-1185">Reference proteome</keyword>
<name>A0A2T0VM78_9GAMM</name>
<dbReference type="SMART" id="SM00880">
    <property type="entry name" value="CHAD"/>
    <property type="match status" value="1"/>
</dbReference>
<evidence type="ECO:0000313" key="3">
    <source>
        <dbReference type="Proteomes" id="UP000239896"/>
    </source>
</evidence>
<dbReference type="Gene3D" id="1.40.20.10">
    <property type="entry name" value="CHAD domain"/>
    <property type="match status" value="1"/>
</dbReference>